<dbReference type="Pfam" id="PF00619">
    <property type="entry name" value="CARD"/>
    <property type="match status" value="1"/>
</dbReference>
<dbReference type="CDD" id="cd10229">
    <property type="entry name" value="ASKHA_NBD_HSP70_HSPA12"/>
    <property type="match status" value="1"/>
</dbReference>
<dbReference type="KEGG" id="cvn:111099801"/>
<sequence length="694" mass="79737">MPKNINQPLSDADIHRIKRNWRFLKENLFQHEIRDDFMVEAIWDLPDFEKIDAEKTPEEKNEAFLKLLLQSGPGAYKVFITALQKKNSIHIIERLENTELTKKCPEPSEPLCEYVAAIDFGTAYSGYAFSSREDYSMDPFNISTLPWNEKTASYKMQTSILFDADKKLIDFGDQAVLKYTTESGKNEFYFFHKFKMLLYHKDDENDKRRLTKNTPLSDINGKKMRAIDVFSAAVKYLVDHLLNALTKKKLDIKGMDIKWVLTVPGIWDDPAKQFMRDAAEMAGIRGTDLAIAFEPEVASFFCMRLPLEKLKTFGEMKFHGFKPGTQYLIMDAGGGTVDIAIHRSLGSGMIEEVAIASGGAWGGTYVDRQLLSMFESIIGEKEFNEYITKFPSDYFNICKSLELGKRNFSTSSRYFICEIPLSLNQECIHAKQCSLNKLIHQSDFKRNLTYKEDKLYLDVTLMKDLFSYVCDGIVTCIQDLLNRQDETETILMVGGFSESPYLQETMKNAFPDHEIMIPHDAWLSVLKGAVLYGHNPKLMHSRISKCSYGVDTFVPFNRDLHPPKRLRLVNGAEYCSRVFSKHVTMNEELKPDVALDQKIYRPVDQSHKTTRFDLYTSTIENPEYVDDKKCKRLASINVKIPEKANGIKFRFTSVETELKVEISDELTGNIIDVNLDYFEEISESKHSCDITLDK</sequence>
<reference evidence="6" key="1">
    <citation type="submission" date="2025-08" db="UniProtKB">
        <authorList>
            <consortium name="RefSeq"/>
        </authorList>
    </citation>
    <scope>IDENTIFICATION</scope>
    <source>
        <tissue evidence="6">Whole sample</tissue>
    </source>
</reference>
<dbReference type="Gene3D" id="1.10.533.10">
    <property type="entry name" value="Death Domain, Fas"/>
    <property type="match status" value="1"/>
</dbReference>
<gene>
    <name evidence="6" type="primary">LOC111099801</name>
</gene>
<dbReference type="RefSeq" id="XP_022286972.1">
    <property type="nucleotide sequence ID" value="XM_022431264.1"/>
</dbReference>
<protein>
    <submittedName>
        <fullName evidence="6">Heat shock 70 kDa protein 12A-like</fullName>
    </submittedName>
</protein>
<keyword evidence="5" id="KW-1185">Reference proteome</keyword>
<name>A0A8B8A678_CRAVI</name>
<dbReference type="SUPFAM" id="SSF53067">
    <property type="entry name" value="Actin-like ATPase domain"/>
    <property type="match status" value="2"/>
</dbReference>
<dbReference type="AlphaFoldDB" id="A0A8B8A678"/>
<evidence type="ECO:0000313" key="6">
    <source>
        <dbReference type="RefSeq" id="XP_022286972.1"/>
    </source>
</evidence>
<dbReference type="PANTHER" id="PTHR14187:SF5">
    <property type="entry name" value="HEAT SHOCK 70 KDA PROTEIN 12A"/>
    <property type="match status" value="1"/>
</dbReference>
<evidence type="ECO:0000256" key="2">
    <source>
        <dbReference type="ARBA" id="ARBA00022741"/>
    </source>
</evidence>
<dbReference type="PANTHER" id="PTHR14187">
    <property type="entry name" value="ALPHA KINASE/ELONGATION FACTOR 2 KINASE"/>
    <property type="match status" value="1"/>
</dbReference>
<dbReference type="PROSITE" id="PS50209">
    <property type="entry name" value="CARD"/>
    <property type="match status" value="1"/>
</dbReference>
<dbReference type="GO" id="GO:0042981">
    <property type="term" value="P:regulation of apoptotic process"/>
    <property type="evidence" value="ECO:0007669"/>
    <property type="project" value="InterPro"/>
</dbReference>
<evidence type="ECO:0000259" key="4">
    <source>
        <dbReference type="PROSITE" id="PS50209"/>
    </source>
</evidence>
<dbReference type="InterPro" id="IPR011029">
    <property type="entry name" value="DEATH-like_dom_sf"/>
</dbReference>
<evidence type="ECO:0000256" key="1">
    <source>
        <dbReference type="ARBA" id="ARBA00007381"/>
    </source>
</evidence>
<keyword evidence="3" id="KW-0067">ATP-binding</keyword>
<dbReference type="Pfam" id="PF00012">
    <property type="entry name" value="HSP70"/>
    <property type="match status" value="1"/>
</dbReference>
<dbReference type="InterPro" id="IPR013126">
    <property type="entry name" value="Hsp_70_fam"/>
</dbReference>
<dbReference type="SUPFAM" id="SSF47986">
    <property type="entry name" value="DEATH domain"/>
    <property type="match status" value="1"/>
</dbReference>
<evidence type="ECO:0000256" key="3">
    <source>
        <dbReference type="ARBA" id="ARBA00022840"/>
    </source>
</evidence>
<accession>A0A8B8A678</accession>
<comment type="similarity">
    <text evidence="1">Belongs to the heat shock protein 70 family.</text>
</comment>
<dbReference type="GeneID" id="111099801"/>
<dbReference type="Proteomes" id="UP000694844">
    <property type="component" value="Chromosome 6"/>
</dbReference>
<feature type="domain" description="CARD" evidence="4">
    <location>
        <begin position="9"/>
        <end position="98"/>
    </location>
</feature>
<evidence type="ECO:0000313" key="5">
    <source>
        <dbReference type="Proteomes" id="UP000694844"/>
    </source>
</evidence>
<dbReference type="InterPro" id="IPR001315">
    <property type="entry name" value="CARD"/>
</dbReference>
<dbReference type="OrthoDB" id="5981554at2759"/>
<dbReference type="GO" id="GO:0140662">
    <property type="term" value="F:ATP-dependent protein folding chaperone"/>
    <property type="evidence" value="ECO:0007669"/>
    <property type="project" value="InterPro"/>
</dbReference>
<organism evidence="5 6">
    <name type="scientific">Crassostrea virginica</name>
    <name type="common">Eastern oyster</name>
    <dbReference type="NCBI Taxonomy" id="6565"/>
    <lineage>
        <taxon>Eukaryota</taxon>
        <taxon>Metazoa</taxon>
        <taxon>Spiralia</taxon>
        <taxon>Lophotrochozoa</taxon>
        <taxon>Mollusca</taxon>
        <taxon>Bivalvia</taxon>
        <taxon>Autobranchia</taxon>
        <taxon>Pteriomorphia</taxon>
        <taxon>Ostreida</taxon>
        <taxon>Ostreoidea</taxon>
        <taxon>Ostreidae</taxon>
        <taxon>Crassostrea</taxon>
    </lineage>
</organism>
<dbReference type="InterPro" id="IPR043129">
    <property type="entry name" value="ATPase_NBD"/>
</dbReference>
<keyword evidence="2" id="KW-0547">Nucleotide-binding</keyword>
<dbReference type="GO" id="GO:0005524">
    <property type="term" value="F:ATP binding"/>
    <property type="evidence" value="ECO:0007669"/>
    <property type="project" value="UniProtKB-KW"/>
</dbReference>
<dbReference type="Gene3D" id="3.30.420.40">
    <property type="match status" value="2"/>
</dbReference>
<dbReference type="CDD" id="cd01671">
    <property type="entry name" value="CARD"/>
    <property type="match status" value="1"/>
</dbReference>
<proteinExistence type="inferred from homology"/>